<dbReference type="AlphaFoldDB" id="A0A0C3PWY5"/>
<protein>
    <submittedName>
        <fullName evidence="1">Uncharacterized protein</fullName>
    </submittedName>
</protein>
<evidence type="ECO:0000313" key="1">
    <source>
        <dbReference type="EMBL" id="KIO13454.1"/>
    </source>
</evidence>
<accession>A0A0C3PWY5</accession>
<reference evidence="1 2" key="1">
    <citation type="submission" date="2014-04" db="EMBL/GenBank/DDBJ databases">
        <authorList>
            <consortium name="DOE Joint Genome Institute"/>
            <person name="Kuo A."/>
            <person name="Kohler A."/>
            <person name="Costa M.D."/>
            <person name="Nagy L.G."/>
            <person name="Floudas D."/>
            <person name="Copeland A."/>
            <person name="Barry K.W."/>
            <person name="Cichocki N."/>
            <person name="Veneault-Fourrey C."/>
            <person name="LaButti K."/>
            <person name="Lindquist E.A."/>
            <person name="Lipzen A."/>
            <person name="Lundell T."/>
            <person name="Morin E."/>
            <person name="Murat C."/>
            <person name="Sun H."/>
            <person name="Tunlid A."/>
            <person name="Henrissat B."/>
            <person name="Grigoriev I.V."/>
            <person name="Hibbett D.S."/>
            <person name="Martin F."/>
            <person name="Nordberg H.P."/>
            <person name="Cantor M.N."/>
            <person name="Hua S.X."/>
        </authorList>
    </citation>
    <scope>NUCLEOTIDE SEQUENCE [LARGE SCALE GENOMIC DNA]</scope>
    <source>
        <strain evidence="1 2">Marx 270</strain>
    </source>
</reference>
<dbReference type="Proteomes" id="UP000054217">
    <property type="component" value="Unassembled WGS sequence"/>
</dbReference>
<reference evidence="2" key="2">
    <citation type="submission" date="2015-01" db="EMBL/GenBank/DDBJ databases">
        <title>Evolutionary Origins and Diversification of the Mycorrhizal Mutualists.</title>
        <authorList>
            <consortium name="DOE Joint Genome Institute"/>
            <consortium name="Mycorrhizal Genomics Consortium"/>
            <person name="Kohler A."/>
            <person name="Kuo A."/>
            <person name="Nagy L.G."/>
            <person name="Floudas D."/>
            <person name="Copeland A."/>
            <person name="Barry K.W."/>
            <person name="Cichocki N."/>
            <person name="Veneault-Fourrey C."/>
            <person name="LaButti K."/>
            <person name="Lindquist E.A."/>
            <person name="Lipzen A."/>
            <person name="Lundell T."/>
            <person name="Morin E."/>
            <person name="Murat C."/>
            <person name="Riley R."/>
            <person name="Ohm R."/>
            <person name="Sun H."/>
            <person name="Tunlid A."/>
            <person name="Henrissat B."/>
            <person name="Grigoriev I.V."/>
            <person name="Hibbett D.S."/>
            <person name="Martin F."/>
        </authorList>
    </citation>
    <scope>NUCLEOTIDE SEQUENCE [LARGE SCALE GENOMIC DNA]</scope>
    <source>
        <strain evidence="2">Marx 270</strain>
    </source>
</reference>
<keyword evidence="2" id="KW-1185">Reference proteome</keyword>
<organism evidence="1 2">
    <name type="scientific">Pisolithus tinctorius Marx 270</name>
    <dbReference type="NCBI Taxonomy" id="870435"/>
    <lineage>
        <taxon>Eukaryota</taxon>
        <taxon>Fungi</taxon>
        <taxon>Dikarya</taxon>
        <taxon>Basidiomycota</taxon>
        <taxon>Agaricomycotina</taxon>
        <taxon>Agaricomycetes</taxon>
        <taxon>Agaricomycetidae</taxon>
        <taxon>Boletales</taxon>
        <taxon>Sclerodermatineae</taxon>
        <taxon>Pisolithaceae</taxon>
        <taxon>Pisolithus</taxon>
    </lineage>
</organism>
<sequence>MLCFDPSRRHSGASCSSYSNSRLNYQVASRTLSPRSKRMLYILAPRIIPRRRSGCFEAYWKSTNYCENGQVLDRESHMYV</sequence>
<name>A0A0C3PWY5_PISTI</name>
<evidence type="ECO:0000313" key="2">
    <source>
        <dbReference type="Proteomes" id="UP000054217"/>
    </source>
</evidence>
<proteinExistence type="predicted"/>
<dbReference type="HOGENOM" id="CLU_2590711_0_0_1"/>
<dbReference type="InParanoid" id="A0A0C3PWY5"/>
<gene>
    <name evidence="1" type="ORF">M404DRAFT_579114</name>
</gene>
<dbReference type="EMBL" id="KN831946">
    <property type="protein sequence ID" value="KIO13454.1"/>
    <property type="molecule type" value="Genomic_DNA"/>
</dbReference>